<evidence type="ECO:0000313" key="2">
    <source>
        <dbReference type="Proteomes" id="UP000018444"/>
    </source>
</evidence>
<dbReference type="RefSeq" id="WP_004979871.1">
    <property type="nucleotide sequence ID" value="NZ_KB849705.1"/>
</dbReference>
<comment type="caution">
    <text evidence="1">The sequence shown here is derived from an EMBL/GenBank/DDBJ whole genome shotgun (WGS) entry which is preliminary data.</text>
</comment>
<dbReference type="HOGENOM" id="CLU_1399847_0_0_6"/>
<accession>N9CYR0</accession>
<organism evidence="1 2">
    <name type="scientific">Acinetobacter johnsonii ANC 3681</name>
    <dbReference type="NCBI Taxonomy" id="1217662"/>
    <lineage>
        <taxon>Bacteria</taxon>
        <taxon>Pseudomonadati</taxon>
        <taxon>Pseudomonadota</taxon>
        <taxon>Gammaproteobacteria</taxon>
        <taxon>Moraxellales</taxon>
        <taxon>Moraxellaceae</taxon>
        <taxon>Acinetobacter</taxon>
    </lineage>
</organism>
<protein>
    <submittedName>
        <fullName evidence="1">Uncharacterized protein</fullName>
    </submittedName>
</protein>
<dbReference type="AlphaFoldDB" id="N9CYR0"/>
<dbReference type="PATRIC" id="fig|1217662.4.peg.1019"/>
<evidence type="ECO:0000313" key="1">
    <source>
        <dbReference type="EMBL" id="ENV73535.1"/>
    </source>
</evidence>
<dbReference type="Proteomes" id="UP000018444">
    <property type="component" value="Unassembled WGS sequence"/>
</dbReference>
<gene>
    <name evidence="1" type="ORF">F946_01047</name>
</gene>
<reference evidence="1 2" key="1">
    <citation type="submission" date="2013-02" db="EMBL/GenBank/DDBJ databases">
        <title>The Genome Sequence of Acinetobacter johnsonii ANC 3681.</title>
        <authorList>
            <consortium name="The Broad Institute Genome Sequencing Platform"/>
            <consortium name="The Broad Institute Genome Sequencing Center for Infectious Disease"/>
            <person name="Cerqueira G."/>
            <person name="Feldgarden M."/>
            <person name="Courvalin P."/>
            <person name="Perichon B."/>
            <person name="Grillot-Courvalin C."/>
            <person name="Clermont D."/>
            <person name="Rocha E."/>
            <person name="Yoon E.-J."/>
            <person name="Nemec A."/>
            <person name="Walker B."/>
            <person name="Young S.K."/>
            <person name="Zeng Q."/>
            <person name="Gargeya S."/>
            <person name="Fitzgerald M."/>
            <person name="Haas B."/>
            <person name="Abouelleil A."/>
            <person name="Alvarado L."/>
            <person name="Arachchi H.M."/>
            <person name="Berlin A.M."/>
            <person name="Chapman S.B."/>
            <person name="Dewar J."/>
            <person name="Goldberg J."/>
            <person name="Griggs A."/>
            <person name="Gujja S."/>
            <person name="Hansen M."/>
            <person name="Howarth C."/>
            <person name="Imamovic A."/>
            <person name="Larimer J."/>
            <person name="McCowan C."/>
            <person name="Murphy C."/>
            <person name="Neiman D."/>
            <person name="Pearson M."/>
            <person name="Priest M."/>
            <person name="Roberts A."/>
            <person name="Saif S."/>
            <person name="Shea T."/>
            <person name="Sisk P."/>
            <person name="Sykes S."/>
            <person name="Wortman J."/>
            <person name="Nusbaum C."/>
            <person name="Birren B."/>
        </authorList>
    </citation>
    <scope>NUCLEOTIDE SEQUENCE [LARGE SCALE GENOMIC DNA]</scope>
    <source>
        <strain evidence="1 2">ANC 3681</strain>
    </source>
</reference>
<proteinExistence type="predicted"/>
<dbReference type="GeneID" id="56338256"/>
<sequence length="192" mass="22117">MKKELLIFVLTSMISSYSFSNETILIPPEYKDSWRDGVQAYKIDRDFFNNTAQVVFMYVPSLNIREDSWFTNCFYSDYMGINLFSCVTQNKKFTVLTNDNGTSVVFNLDESRSKSRDYKINYKIDNSPIQTFDNPSLLPGNSTDHLISNLIAGKKLTYSWKNPTGFSSETINLLGFKESMEFATKMLKLNSK</sequence>
<dbReference type="EMBL" id="APPZ01000005">
    <property type="protein sequence ID" value="ENV73535.1"/>
    <property type="molecule type" value="Genomic_DNA"/>
</dbReference>
<name>N9CYR0_ACIJO</name>